<feature type="active site" description="Nucleophile" evidence="5">
    <location>
        <position position="253"/>
    </location>
</feature>
<dbReference type="GO" id="GO:0160148">
    <property type="term" value="F:tRNA pseudouridine(55) synthase activity"/>
    <property type="evidence" value="ECO:0007669"/>
    <property type="project" value="UniProtKB-EC"/>
</dbReference>
<dbReference type="GO" id="GO:0000049">
    <property type="term" value="F:tRNA binding"/>
    <property type="evidence" value="ECO:0007669"/>
    <property type="project" value="InterPro"/>
</dbReference>
<evidence type="ECO:0000313" key="8">
    <source>
        <dbReference type="EMBL" id="AJB42666.1"/>
    </source>
</evidence>
<dbReference type="EC" id="5.4.99.25" evidence="5"/>
<evidence type="ECO:0000256" key="5">
    <source>
        <dbReference type="HAMAP-Rule" id="MF_01893"/>
    </source>
</evidence>
<keyword evidence="4 5" id="KW-0413">Isomerase</keyword>
<feature type="domain" description="Pus10 THUMP" evidence="7">
    <location>
        <begin position="106"/>
        <end position="183"/>
    </location>
</feature>
<dbReference type="InterPro" id="IPR005912">
    <property type="entry name" value="Pus10"/>
</dbReference>
<dbReference type="SUPFAM" id="SSF55120">
    <property type="entry name" value="Pseudouridine synthase"/>
    <property type="match status" value="1"/>
</dbReference>
<comment type="catalytic activity">
    <reaction evidence="5">
        <text>uridine(54) in tRNA = pseudouridine(54) in tRNA</text>
        <dbReference type="Rhea" id="RHEA:57876"/>
        <dbReference type="Rhea" id="RHEA-COMP:10193"/>
        <dbReference type="Rhea" id="RHEA-COMP:14141"/>
        <dbReference type="ChEBI" id="CHEBI:65314"/>
        <dbReference type="ChEBI" id="CHEBI:65315"/>
    </reaction>
</comment>
<dbReference type="GO" id="GO:0031119">
    <property type="term" value="P:tRNA pseudouridine synthesis"/>
    <property type="evidence" value="ECO:0007669"/>
    <property type="project" value="UniProtKB-UniRule"/>
</dbReference>
<evidence type="ECO:0000259" key="6">
    <source>
        <dbReference type="Pfam" id="PF21238"/>
    </source>
</evidence>
<evidence type="ECO:0000256" key="2">
    <source>
        <dbReference type="ARBA" id="ARBA00022694"/>
    </source>
</evidence>
<dbReference type="InterPro" id="IPR055174">
    <property type="entry name" value="Pus10_THUMP_arc"/>
</dbReference>
<dbReference type="PANTHER" id="PTHR21568">
    <property type="entry name" value="TRNA PSEUDOURIDINE SYNTHASE PUS10"/>
    <property type="match status" value="1"/>
</dbReference>
<dbReference type="InterPro" id="IPR048741">
    <property type="entry name" value="Pus10-like_C"/>
</dbReference>
<dbReference type="AlphaFoldDB" id="A0A3G1A6Q6"/>
<evidence type="ECO:0000313" key="9">
    <source>
        <dbReference type="Proteomes" id="UP000266720"/>
    </source>
</evidence>
<dbReference type="PANTHER" id="PTHR21568:SF0">
    <property type="entry name" value="TRNA PSEUDOURIDINE SYNTHASE PUS10"/>
    <property type="match status" value="1"/>
</dbReference>
<dbReference type="Gene3D" id="3.30.70.3190">
    <property type="match status" value="1"/>
</dbReference>
<feature type="binding site" evidence="5">
    <location>
        <position position="393"/>
    </location>
    <ligand>
        <name>substrate</name>
    </ligand>
</feature>
<evidence type="ECO:0000256" key="4">
    <source>
        <dbReference type="ARBA" id="ARBA00023235"/>
    </source>
</evidence>
<dbReference type="FunFam" id="3.30.70.2510:FF:000001">
    <property type="entry name" value="tRNA pseudouridine synthase Pus10"/>
    <property type="match status" value="1"/>
</dbReference>
<proteinExistence type="inferred from homology"/>
<feature type="binding site" evidence="5">
    <location>
        <position position="321"/>
    </location>
    <ligand>
        <name>substrate</name>
    </ligand>
</feature>
<dbReference type="InterPro" id="IPR020103">
    <property type="entry name" value="PsdUridine_synth_cat_dom_sf"/>
</dbReference>
<evidence type="ECO:0000256" key="1">
    <source>
        <dbReference type="ARBA" id="ARBA00009652"/>
    </source>
</evidence>
<dbReference type="GeneID" id="16573204"/>
<dbReference type="Proteomes" id="UP000266720">
    <property type="component" value="Chromosome"/>
</dbReference>
<organism evidence="8 9">
    <name type="scientific">Thermofilum adornatum 1505</name>
    <dbReference type="NCBI Taxonomy" id="697581"/>
    <lineage>
        <taxon>Archaea</taxon>
        <taxon>Thermoproteota</taxon>
        <taxon>Thermoprotei</taxon>
        <taxon>Thermofilales</taxon>
        <taxon>Thermofilaceae</taxon>
        <taxon>Thermofilum</taxon>
    </lineage>
</organism>
<dbReference type="STRING" id="697581.TCARB_1626"/>
<dbReference type="HAMAP" id="MF_01893">
    <property type="entry name" value="Pus10_arch"/>
    <property type="match status" value="1"/>
</dbReference>
<comment type="catalytic activity">
    <reaction evidence="5">
        <text>uridine(55) in tRNA = pseudouridine(55) in tRNA</text>
        <dbReference type="Rhea" id="RHEA:42532"/>
        <dbReference type="Rhea" id="RHEA-COMP:10101"/>
        <dbReference type="Rhea" id="RHEA-COMP:10102"/>
        <dbReference type="ChEBI" id="CHEBI:65314"/>
        <dbReference type="ChEBI" id="CHEBI:65315"/>
        <dbReference type="EC" id="5.4.99.25"/>
    </reaction>
</comment>
<name>A0A3G1A6Q6_9CREN</name>
<feature type="domain" description="Pus10-like C-terminal" evidence="6">
    <location>
        <begin position="197"/>
        <end position="428"/>
    </location>
</feature>
<protein>
    <recommendedName>
        <fullName evidence="5">tRNA pseudouridine synthase Pus10</fullName>
        <ecNumber evidence="5">5.4.99.25</ecNumber>
    </recommendedName>
    <alternativeName>
        <fullName evidence="5">tRNA pseudouridine 54/55 synthase</fullName>
        <shortName evidence="5">Psi54/55 synthase</shortName>
    </alternativeName>
</protein>
<comment type="function">
    <text evidence="5">Responsible for synthesis of pseudouridine from uracil-54 and uracil-55 in the psi GC loop of transfer RNAs.</text>
</comment>
<dbReference type="NCBIfam" id="TIGR01213">
    <property type="entry name" value="pseudo_Pus10arc"/>
    <property type="match status" value="1"/>
</dbReference>
<gene>
    <name evidence="5" type="primary">pus10</name>
    <name evidence="8" type="ORF">TCARB_1626</name>
</gene>
<dbReference type="Pfam" id="PF22023">
    <property type="entry name" value="Pus10_THUMP_arc"/>
    <property type="match status" value="1"/>
</dbReference>
<dbReference type="RefSeq" id="WP_148682000.1">
    <property type="nucleotide sequence ID" value="NZ_CP007493.1"/>
</dbReference>
<dbReference type="Pfam" id="PF21238">
    <property type="entry name" value="Pus10_C"/>
    <property type="match status" value="1"/>
</dbReference>
<evidence type="ECO:0000259" key="7">
    <source>
        <dbReference type="Pfam" id="PF22023"/>
    </source>
</evidence>
<dbReference type="KEGG" id="tcb:TCARB_1626"/>
<keyword evidence="2 5" id="KW-0819">tRNA processing</keyword>
<dbReference type="InterPro" id="IPR039894">
    <property type="entry name" value="Pus10-like"/>
</dbReference>
<evidence type="ECO:0000256" key="3">
    <source>
        <dbReference type="ARBA" id="ARBA00022884"/>
    </source>
</evidence>
<accession>A0A3G1A6Q6</accession>
<dbReference type="Gene3D" id="3.30.70.2510">
    <property type="match status" value="1"/>
</dbReference>
<dbReference type="EMBL" id="CP007493">
    <property type="protein sequence ID" value="AJB42666.1"/>
    <property type="molecule type" value="Genomic_DNA"/>
</dbReference>
<sequence length="433" mass="49246">MVSEVLQKAEKILRENPSVCDWCLGRFFGLRGSELTNAERGKAIKTLLFMEAYQAVPRNVDEELLKGLARSGFAPARELVKKLFGEEIEKSTCSVCGGLTEKYEEIAKRVLGEAKNYEFTTFEIGIRIPPSILRREEDFWVRYGLSSAENLKNEASREIGKAFSKLSGKEYSRNNPELTIIIDLENDSIEFLPAPLFIYGRYRKLVRGLPQSPWPQPDERIKFPTSIEELIAKPAIEMFKAENAKLHAAGREDIDVRTLGSGRPFVLELKRPRIRNADLKILQEKINKEANGLIEVFDLKFADRKTLKRLKSLSSIAKKKYVARVVFEGSLDDAKLQELPKIFHHATINQWTPTRVLHRRADKLRKKIVYSVDVRKISDNEAELVIEAQGGFYIKEFIHGDNGRTTPSIAEYLGVGVKSIELDVVEIEEAFSS</sequence>
<keyword evidence="3 5" id="KW-0694">RNA-binding</keyword>
<reference evidence="9" key="1">
    <citation type="book" date="2010" name="EXTREMOPHILES" publisher="0:0-0">
        <title>Complete genome sequences of ten hyperthermophilic archaea reveal their metabolic capabilities and possible ecological roles.</title>
        <editorList>
            <person name="?"/>
        </editorList>
        <authorList>
            <person name="Ravin N.V."/>
            <person name="Mardanov A.V."/>
            <person name="Bonch-Osmolovskaya E.A."/>
            <person name="Skryabin K.G."/>
        </authorList>
    </citation>
    <scope>NUCLEOTIDE SEQUENCE [LARGE SCALE GENOMIC DNA]</scope>
    <source>
        <strain evidence="9">1505</strain>
    </source>
</reference>
<comment type="similarity">
    <text evidence="1 5">Belongs to the pseudouridine synthase Pus10 family.</text>
</comment>